<evidence type="ECO:0000313" key="2">
    <source>
        <dbReference type="EMBL" id="MBB3168725.1"/>
    </source>
</evidence>
<feature type="transmembrane region" description="Helical" evidence="1">
    <location>
        <begin position="54"/>
        <end position="75"/>
    </location>
</feature>
<keyword evidence="3" id="KW-1185">Reference proteome</keyword>
<keyword evidence="1" id="KW-1133">Transmembrane helix</keyword>
<evidence type="ECO:0000313" key="3">
    <source>
        <dbReference type="Proteomes" id="UP000559987"/>
    </source>
</evidence>
<accession>A0A839UTP2</accession>
<protein>
    <submittedName>
        <fullName evidence="2">Uncharacterized protein</fullName>
    </submittedName>
</protein>
<gene>
    <name evidence="2" type="ORF">FHS30_001909</name>
</gene>
<dbReference type="AlphaFoldDB" id="A0A839UTP2"/>
<dbReference type="RefSeq" id="WP_183910180.1">
    <property type="nucleotide sequence ID" value="NZ_JACHXZ010000002.1"/>
</dbReference>
<feature type="transmembrane region" description="Helical" evidence="1">
    <location>
        <begin position="87"/>
        <end position="107"/>
    </location>
</feature>
<reference evidence="2 3" key="1">
    <citation type="submission" date="2020-08" db="EMBL/GenBank/DDBJ databases">
        <title>Genomic Encyclopedia of Type Strains, Phase III (KMG-III): the genomes of soil and plant-associated and newly described type strains.</title>
        <authorList>
            <person name="Whitman W."/>
        </authorList>
    </citation>
    <scope>NUCLEOTIDE SEQUENCE [LARGE SCALE GENOMIC DNA]</scope>
    <source>
        <strain evidence="2 3">CECT 8571</strain>
    </source>
</reference>
<proteinExistence type="predicted"/>
<evidence type="ECO:0000256" key="1">
    <source>
        <dbReference type="SAM" id="Phobius"/>
    </source>
</evidence>
<name>A0A839UTP2_9GAMM</name>
<organism evidence="2 3">
    <name type="scientific">Simiduia aestuariiviva</name>
    <dbReference type="NCBI Taxonomy" id="1510459"/>
    <lineage>
        <taxon>Bacteria</taxon>
        <taxon>Pseudomonadati</taxon>
        <taxon>Pseudomonadota</taxon>
        <taxon>Gammaproteobacteria</taxon>
        <taxon>Cellvibrionales</taxon>
        <taxon>Cellvibrionaceae</taxon>
        <taxon>Simiduia</taxon>
    </lineage>
</organism>
<keyword evidence="1" id="KW-0472">Membrane</keyword>
<dbReference type="Proteomes" id="UP000559987">
    <property type="component" value="Unassembled WGS sequence"/>
</dbReference>
<dbReference type="EMBL" id="JACHXZ010000002">
    <property type="protein sequence ID" value="MBB3168725.1"/>
    <property type="molecule type" value="Genomic_DNA"/>
</dbReference>
<feature type="transmembrane region" description="Helical" evidence="1">
    <location>
        <begin position="21"/>
        <end position="42"/>
    </location>
</feature>
<sequence length="108" mass="11828">MTRKKHQHQEIKMSENIAQKRPIYFLVFAVVTLVLGSYLSYANLGLSLALIPPVISYIGIALLFIEIATGNIALVNISDWNKVEIGIYGKLALFFMAIGGVANSFVVG</sequence>
<keyword evidence="1" id="KW-0812">Transmembrane</keyword>
<comment type="caution">
    <text evidence="2">The sequence shown here is derived from an EMBL/GenBank/DDBJ whole genome shotgun (WGS) entry which is preliminary data.</text>
</comment>